<comment type="caution">
    <text evidence="6">The sequence shown here is derived from an EMBL/GenBank/DDBJ whole genome shotgun (WGS) entry which is preliminary data.</text>
</comment>
<dbReference type="GO" id="GO:0008270">
    <property type="term" value="F:zinc ion binding"/>
    <property type="evidence" value="ECO:0007669"/>
    <property type="project" value="InterPro"/>
</dbReference>
<keyword evidence="1 4" id="KW-0479">Metal-binding</keyword>
<keyword evidence="2 4" id="KW-0862">Zinc</keyword>
<dbReference type="PANTHER" id="PTHR43401:SF2">
    <property type="entry name" value="L-THREONINE 3-DEHYDROGENASE"/>
    <property type="match status" value="1"/>
</dbReference>
<dbReference type="PROSITE" id="PS00059">
    <property type="entry name" value="ADH_ZINC"/>
    <property type="match status" value="1"/>
</dbReference>
<keyword evidence="3" id="KW-0560">Oxidoreductase</keyword>
<dbReference type="InterPro" id="IPR020843">
    <property type="entry name" value="ER"/>
</dbReference>
<organism evidence="6 7">
    <name type="scientific">Tectimicrobiota bacterium</name>
    <dbReference type="NCBI Taxonomy" id="2528274"/>
    <lineage>
        <taxon>Bacteria</taxon>
        <taxon>Pseudomonadati</taxon>
        <taxon>Nitrospinota/Tectimicrobiota group</taxon>
        <taxon>Candidatus Tectimicrobiota</taxon>
    </lineage>
</organism>
<dbReference type="InterPro" id="IPR002328">
    <property type="entry name" value="ADH_Zn_CS"/>
</dbReference>
<evidence type="ECO:0000256" key="1">
    <source>
        <dbReference type="ARBA" id="ARBA00022723"/>
    </source>
</evidence>
<evidence type="ECO:0000313" key="7">
    <source>
        <dbReference type="Proteomes" id="UP000782312"/>
    </source>
</evidence>
<proteinExistence type="inferred from homology"/>
<dbReference type="Gene3D" id="3.90.180.10">
    <property type="entry name" value="Medium-chain alcohol dehydrogenases, catalytic domain"/>
    <property type="match status" value="1"/>
</dbReference>
<dbReference type="Pfam" id="PF08240">
    <property type="entry name" value="ADH_N"/>
    <property type="match status" value="1"/>
</dbReference>
<name>A0A932MS59_UNCTE</name>
<accession>A0A932MS59</accession>
<evidence type="ECO:0000313" key="6">
    <source>
        <dbReference type="EMBL" id="MBI3129686.1"/>
    </source>
</evidence>
<gene>
    <name evidence="6" type="ORF">HYZ11_18930</name>
</gene>
<evidence type="ECO:0000256" key="3">
    <source>
        <dbReference type="ARBA" id="ARBA00023002"/>
    </source>
</evidence>
<dbReference type="InterPro" id="IPR036291">
    <property type="entry name" value="NAD(P)-bd_dom_sf"/>
</dbReference>
<comment type="similarity">
    <text evidence="4">Belongs to the zinc-containing alcohol dehydrogenase family.</text>
</comment>
<evidence type="ECO:0000259" key="5">
    <source>
        <dbReference type="SMART" id="SM00829"/>
    </source>
</evidence>
<dbReference type="InterPro" id="IPR013154">
    <property type="entry name" value="ADH-like_N"/>
</dbReference>
<dbReference type="SUPFAM" id="SSF50129">
    <property type="entry name" value="GroES-like"/>
    <property type="match status" value="1"/>
</dbReference>
<dbReference type="SUPFAM" id="SSF51735">
    <property type="entry name" value="NAD(P)-binding Rossmann-fold domains"/>
    <property type="match status" value="1"/>
</dbReference>
<dbReference type="Gene3D" id="3.40.50.720">
    <property type="entry name" value="NAD(P)-binding Rossmann-like Domain"/>
    <property type="match status" value="1"/>
</dbReference>
<dbReference type="InterPro" id="IPR013149">
    <property type="entry name" value="ADH-like_C"/>
</dbReference>
<evidence type="ECO:0000256" key="4">
    <source>
        <dbReference type="RuleBase" id="RU361277"/>
    </source>
</evidence>
<sequence>MRAVWVEKPHAFQVVEHPDPEPGTEEVLVRVRACSFCGSDIHLIEGHMPGVVYPLIPGHEWTGEVVRAGARAEGFKPGDRVATESHAGCGKCTNCLRGYYTICENYGRRQVHRQIGITSNGGFAQYCAVPAKVLHHLPEGMSYTAGTLMTTAGTAVVGLERCGVETGDRVLVFGAGAIGLLTMQFARHLGAGEVCIVDPVASRLDLARKLGAEVTVQAGAEDLDAALEARGWRGGPDLVVEAAGLPSLQAESIQRVRRGGRVLLLGIAGGEPVPAPLNRVPLDQITIYGVRGEGDRAVARAIRAYRSGRIDSSAINTHVFRLDQFAEAFEVFRRKKDGAVKVVLEC</sequence>
<dbReference type="SMART" id="SM00829">
    <property type="entry name" value="PKS_ER"/>
    <property type="match status" value="1"/>
</dbReference>
<dbReference type="GO" id="GO:0016616">
    <property type="term" value="F:oxidoreductase activity, acting on the CH-OH group of donors, NAD or NADP as acceptor"/>
    <property type="evidence" value="ECO:0007669"/>
    <property type="project" value="UniProtKB-ARBA"/>
</dbReference>
<dbReference type="EMBL" id="JACPUR010000041">
    <property type="protein sequence ID" value="MBI3129686.1"/>
    <property type="molecule type" value="Genomic_DNA"/>
</dbReference>
<dbReference type="Pfam" id="PF00107">
    <property type="entry name" value="ADH_zinc_N"/>
    <property type="match status" value="1"/>
</dbReference>
<dbReference type="InterPro" id="IPR011032">
    <property type="entry name" value="GroES-like_sf"/>
</dbReference>
<dbReference type="AlphaFoldDB" id="A0A932MS59"/>
<evidence type="ECO:0000256" key="2">
    <source>
        <dbReference type="ARBA" id="ARBA00022833"/>
    </source>
</evidence>
<feature type="domain" description="Enoyl reductase (ER)" evidence="5">
    <location>
        <begin position="7"/>
        <end position="344"/>
    </location>
</feature>
<protein>
    <submittedName>
        <fullName evidence="6">Alcohol dehydrogenase catalytic domain-containing protein</fullName>
    </submittedName>
</protein>
<comment type="cofactor">
    <cofactor evidence="4">
        <name>Zn(2+)</name>
        <dbReference type="ChEBI" id="CHEBI:29105"/>
    </cofactor>
</comment>
<reference evidence="6" key="1">
    <citation type="submission" date="2020-07" db="EMBL/GenBank/DDBJ databases">
        <title>Huge and variable diversity of episymbiotic CPR bacteria and DPANN archaea in groundwater ecosystems.</title>
        <authorList>
            <person name="He C.Y."/>
            <person name="Keren R."/>
            <person name="Whittaker M."/>
            <person name="Farag I.F."/>
            <person name="Doudna J."/>
            <person name="Cate J.H.D."/>
            <person name="Banfield J.F."/>
        </authorList>
    </citation>
    <scope>NUCLEOTIDE SEQUENCE</scope>
    <source>
        <strain evidence="6">NC_groundwater_763_Ag_S-0.2um_68_21</strain>
    </source>
</reference>
<dbReference type="Proteomes" id="UP000782312">
    <property type="component" value="Unassembled WGS sequence"/>
</dbReference>
<dbReference type="PANTHER" id="PTHR43401">
    <property type="entry name" value="L-THREONINE 3-DEHYDROGENASE"/>
    <property type="match status" value="1"/>
</dbReference>
<dbReference type="InterPro" id="IPR050129">
    <property type="entry name" value="Zn_alcohol_dh"/>
</dbReference>